<evidence type="ECO:0000256" key="5">
    <source>
        <dbReference type="ARBA" id="ARBA00023288"/>
    </source>
</evidence>
<evidence type="ECO:0000256" key="4">
    <source>
        <dbReference type="ARBA" id="ARBA00023139"/>
    </source>
</evidence>
<feature type="region of interest" description="Disordered" evidence="6">
    <location>
        <begin position="180"/>
        <end position="201"/>
    </location>
</feature>
<feature type="compositionally biased region" description="Polar residues" evidence="6">
    <location>
        <begin position="180"/>
        <end position="192"/>
    </location>
</feature>
<evidence type="ECO:0000256" key="3">
    <source>
        <dbReference type="ARBA" id="ARBA00023136"/>
    </source>
</evidence>
<dbReference type="Pfam" id="PF05481">
    <property type="entry name" value="Myco_19_kDa"/>
    <property type="match status" value="1"/>
</dbReference>
<accession>A0AAI8SIS0</accession>
<proteinExistence type="predicted"/>
<dbReference type="AlphaFoldDB" id="A0AAI8SIS0"/>
<feature type="compositionally biased region" description="Low complexity" evidence="6">
    <location>
        <begin position="11"/>
        <end position="23"/>
    </location>
</feature>
<keyword evidence="4" id="KW-0564">Palmitate</keyword>
<name>A0AAI8SIS0_MYCAV</name>
<dbReference type="InterPro" id="IPR008691">
    <property type="entry name" value="LpqH"/>
</dbReference>
<keyword evidence="5" id="KW-0449">Lipoprotein</keyword>
<gene>
    <name evidence="7" type="ORF">JPH1_05890</name>
</gene>
<reference evidence="7 8" key="1">
    <citation type="submission" date="2019-09" db="EMBL/GenBank/DDBJ databases">
        <title>Complete genome sequence of Mycobacterium avium subsp. hominissuis strain JP-H-1.</title>
        <authorList>
            <person name="Kinoshita Y."/>
            <person name="Niwa H."/>
            <person name="Uchida-Fujii E."/>
            <person name="Nukada T."/>
        </authorList>
    </citation>
    <scope>NUCLEOTIDE SEQUENCE [LARGE SCALE GENOMIC DNA]</scope>
    <source>
        <strain evidence="7 8">JP-H-1</strain>
    </source>
</reference>
<evidence type="ECO:0008006" key="9">
    <source>
        <dbReference type="Google" id="ProtNLM"/>
    </source>
</evidence>
<feature type="region of interest" description="Disordered" evidence="6">
    <location>
        <begin position="1"/>
        <end position="41"/>
    </location>
</feature>
<dbReference type="EMBL" id="AP020326">
    <property type="protein sequence ID" value="BBN46114.1"/>
    <property type="molecule type" value="Genomic_DNA"/>
</dbReference>
<evidence type="ECO:0000256" key="1">
    <source>
        <dbReference type="ARBA" id="ARBA00022475"/>
    </source>
</evidence>
<protein>
    <recommendedName>
        <fullName evidence="9">Lipoprotein LpqH</fullName>
    </recommendedName>
</protein>
<evidence type="ECO:0000313" key="7">
    <source>
        <dbReference type="EMBL" id="BBN46114.1"/>
    </source>
</evidence>
<keyword evidence="3" id="KW-0472">Membrane</keyword>
<dbReference type="Proteomes" id="UP000327362">
    <property type="component" value="Chromosome"/>
</dbReference>
<keyword evidence="1" id="KW-1003">Cell membrane</keyword>
<keyword evidence="2" id="KW-0732">Signal</keyword>
<organism evidence="7 8">
    <name type="scientific">Mycobacterium avium subsp. hominissuis</name>
    <dbReference type="NCBI Taxonomy" id="439334"/>
    <lineage>
        <taxon>Bacteria</taxon>
        <taxon>Bacillati</taxon>
        <taxon>Actinomycetota</taxon>
        <taxon>Actinomycetes</taxon>
        <taxon>Mycobacteriales</taxon>
        <taxon>Mycobacteriaceae</taxon>
        <taxon>Mycobacterium</taxon>
        <taxon>Mycobacterium avium complex (MAC)</taxon>
    </lineage>
</organism>
<evidence type="ECO:0000256" key="2">
    <source>
        <dbReference type="ARBA" id="ARBA00022729"/>
    </source>
</evidence>
<evidence type="ECO:0000313" key="8">
    <source>
        <dbReference type="Proteomes" id="UP000327362"/>
    </source>
</evidence>
<dbReference type="GO" id="GO:0016020">
    <property type="term" value="C:membrane"/>
    <property type="evidence" value="ECO:0007669"/>
    <property type="project" value="InterPro"/>
</dbReference>
<sequence>MTFAHLGHGVSAAPASNASAPGPLTGCRRGQRQEAGGTSDTKGTVVKRGIVVGVAGVALVIGASAGCSSNKSNTGASGSSGAPAAAAPQLIVDGQTQNVSGQVTCTTNGDKTTIGIGDPTAGLGAVVSNGNPPLVHSVGLGTVNGVALGFSDAAPNQGGNAGAAVNGKTWAIKGTATGVDMSNPQQPQQVTKSFELDATCP</sequence>
<evidence type="ECO:0000256" key="6">
    <source>
        <dbReference type="SAM" id="MobiDB-lite"/>
    </source>
</evidence>